<dbReference type="KEGG" id="nmf:NMS_0109"/>
<evidence type="ECO:0000313" key="2">
    <source>
        <dbReference type="Proteomes" id="UP000031760"/>
    </source>
</evidence>
<reference evidence="1 2" key="1">
    <citation type="journal article" date="2014" name="Proc. Natl. Acad. Sci. U.S.A.">
        <title>Functional characterization of flavobacteria rhodopsins reveals a unique class of light-driven chloride pump in bacteria.</title>
        <authorList>
            <person name="Yoshizawa S."/>
            <person name="Kumagai Y."/>
            <person name="Kim H."/>
            <person name="Ogura Y."/>
            <person name="Hayashi T."/>
            <person name="Iwasaki W."/>
            <person name="DeLong E.F."/>
            <person name="Kogure K."/>
        </authorList>
    </citation>
    <scope>NUCLEOTIDE SEQUENCE [LARGE SCALE GENOMIC DNA]</scope>
    <source>
        <strain evidence="1 2">S1-08</strain>
    </source>
</reference>
<dbReference type="Proteomes" id="UP000031760">
    <property type="component" value="Chromosome"/>
</dbReference>
<dbReference type="EMBL" id="AP014548">
    <property type="protein sequence ID" value="BAO54118.1"/>
    <property type="molecule type" value="Genomic_DNA"/>
</dbReference>
<proteinExistence type="predicted"/>
<sequence>MIGKNSINSRKKLPKYRFNMYLSSMLSTYSLLSICLTI</sequence>
<dbReference type="STRING" id="1454201.NMS_0109"/>
<protein>
    <submittedName>
        <fullName evidence="1">Uncharacterized protein</fullName>
    </submittedName>
</protein>
<gene>
    <name evidence="1" type="ORF">NMS_0109</name>
</gene>
<keyword evidence="2" id="KW-1185">Reference proteome</keyword>
<evidence type="ECO:0000313" key="1">
    <source>
        <dbReference type="EMBL" id="BAO54118.1"/>
    </source>
</evidence>
<accession>W8VTY6</accession>
<name>W8VTY6_9FLAO</name>
<organism evidence="1 2">
    <name type="scientific">Nonlabens marinus S1-08</name>
    <dbReference type="NCBI Taxonomy" id="1454201"/>
    <lineage>
        <taxon>Bacteria</taxon>
        <taxon>Pseudomonadati</taxon>
        <taxon>Bacteroidota</taxon>
        <taxon>Flavobacteriia</taxon>
        <taxon>Flavobacteriales</taxon>
        <taxon>Flavobacteriaceae</taxon>
        <taxon>Nonlabens</taxon>
    </lineage>
</organism>
<dbReference type="HOGENOM" id="CLU_3330835_0_0_10"/>
<dbReference type="AlphaFoldDB" id="W8VTY6"/>